<dbReference type="AlphaFoldDB" id="A0A845SLL6"/>
<sequence length="152" mass="16097">MSSIAIGGDDAAVELKRVVSEFLQQQGYDVVDYSRSPGDGGNAYPDIAFLVAQAIKADKHDRGILICGTGIGMSIVANKVPGIRAALCHDTYSAQRARKSNNAQIITLGARVLGPELAKTIIGAWLAAEFEGGRSAPKVAKITHYEQTALKE</sequence>
<organism evidence="3 4">
    <name type="scientific">Acerihabitans arboris</name>
    <dbReference type="NCBI Taxonomy" id="2691583"/>
    <lineage>
        <taxon>Bacteria</taxon>
        <taxon>Pseudomonadati</taxon>
        <taxon>Pseudomonadota</taxon>
        <taxon>Gammaproteobacteria</taxon>
        <taxon>Enterobacterales</taxon>
        <taxon>Pectobacteriaceae</taxon>
        <taxon>Acerihabitans</taxon>
    </lineage>
</organism>
<dbReference type="GO" id="GO:0005975">
    <property type="term" value="P:carbohydrate metabolic process"/>
    <property type="evidence" value="ECO:0007669"/>
    <property type="project" value="InterPro"/>
</dbReference>
<comment type="caution">
    <text evidence="3">The sequence shown here is derived from an EMBL/GenBank/DDBJ whole genome shotgun (WGS) entry which is preliminary data.</text>
</comment>
<proteinExistence type="inferred from homology"/>
<dbReference type="EMBL" id="WUBS01000003">
    <property type="protein sequence ID" value="NDL62185.1"/>
    <property type="molecule type" value="Genomic_DNA"/>
</dbReference>
<keyword evidence="2 3" id="KW-0413">Isomerase</keyword>
<dbReference type="InterPro" id="IPR051812">
    <property type="entry name" value="SPI_LacAB/RpiB"/>
</dbReference>
<keyword evidence="4" id="KW-1185">Reference proteome</keyword>
<evidence type="ECO:0000313" key="3">
    <source>
        <dbReference type="EMBL" id="NDL62185.1"/>
    </source>
</evidence>
<protein>
    <submittedName>
        <fullName evidence="3">Ribose 5-phosphate isomerase B</fullName>
        <ecNumber evidence="3">5.3.1.6</ecNumber>
    </submittedName>
</protein>
<name>A0A845SLL6_9GAMM</name>
<dbReference type="Proteomes" id="UP000461443">
    <property type="component" value="Unassembled WGS sequence"/>
</dbReference>
<dbReference type="InterPro" id="IPR036569">
    <property type="entry name" value="RpiB_LacA_LacB_sf"/>
</dbReference>
<dbReference type="PANTHER" id="PTHR43732:SF1">
    <property type="entry name" value="RIBOSE 5-PHOSPHATE ISOMERASE"/>
    <property type="match status" value="1"/>
</dbReference>
<dbReference type="EC" id="5.3.1.6" evidence="3"/>
<dbReference type="RefSeq" id="WP_162364878.1">
    <property type="nucleotide sequence ID" value="NZ_WUBS01000003.1"/>
</dbReference>
<dbReference type="NCBIfam" id="TIGR01120">
    <property type="entry name" value="rpiB"/>
    <property type="match status" value="1"/>
</dbReference>
<gene>
    <name evidence="3" type="primary">rpiB</name>
    <name evidence="3" type="ORF">GRH90_05370</name>
</gene>
<dbReference type="SUPFAM" id="SSF89623">
    <property type="entry name" value="Ribose/Galactose isomerase RpiB/AlsB"/>
    <property type="match status" value="1"/>
</dbReference>
<reference evidence="3 4" key="2">
    <citation type="submission" date="2020-02" db="EMBL/GenBank/DDBJ databases">
        <title>The new genus of Enterobacteriales.</title>
        <authorList>
            <person name="Kim I.S."/>
        </authorList>
    </citation>
    <scope>NUCLEOTIDE SEQUENCE [LARGE SCALE GENOMIC DNA]</scope>
    <source>
        <strain evidence="3 4">SAP-6</strain>
    </source>
</reference>
<dbReference type="NCBIfam" id="NF004051">
    <property type="entry name" value="PRK05571.1"/>
    <property type="match status" value="1"/>
</dbReference>
<dbReference type="Pfam" id="PF02502">
    <property type="entry name" value="LacAB_rpiB"/>
    <property type="match status" value="1"/>
</dbReference>
<dbReference type="InterPro" id="IPR004785">
    <property type="entry name" value="RpiB"/>
</dbReference>
<evidence type="ECO:0000313" key="4">
    <source>
        <dbReference type="Proteomes" id="UP000461443"/>
    </source>
</evidence>
<evidence type="ECO:0000256" key="2">
    <source>
        <dbReference type="ARBA" id="ARBA00023235"/>
    </source>
</evidence>
<reference evidence="3 4" key="1">
    <citation type="submission" date="2019-12" db="EMBL/GenBank/DDBJ databases">
        <authorList>
            <person name="Lee S.D."/>
        </authorList>
    </citation>
    <scope>NUCLEOTIDE SEQUENCE [LARGE SCALE GENOMIC DNA]</scope>
    <source>
        <strain evidence="3 4">SAP-6</strain>
    </source>
</reference>
<dbReference type="PIRSF" id="PIRSF005384">
    <property type="entry name" value="RpiB_LacA_B"/>
    <property type="match status" value="1"/>
</dbReference>
<dbReference type="PANTHER" id="PTHR43732">
    <property type="entry name" value="RIBOSE 5-PHOSPHATE ISOMERASE-RELATED"/>
    <property type="match status" value="1"/>
</dbReference>
<comment type="similarity">
    <text evidence="1">Belongs to the LacAB/RpiB family.</text>
</comment>
<dbReference type="InterPro" id="IPR003500">
    <property type="entry name" value="RpiB_LacA_LacB"/>
</dbReference>
<dbReference type="NCBIfam" id="TIGR00689">
    <property type="entry name" value="rpiB_lacA_lacB"/>
    <property type="match status" value="1"/>
</dbReference>
<accession>A0A845SLL6</accession>
<dbReference type="Gene3D" id="3.40.1400.10">
    <property type="entry name" value="Sugar-phosphate isomerase, RpiB/LacA/LacB"/>
    <property type="match status" value="1"/>
</dbReference>
<evidence type="ECO:0000256" key="1">
    <source>
        <dbReference type="ARBA" id="ARBA00008754"/>
    </source>
</evidence>
<dbReference type="GO" id="GO:0004751">
    <property type="term" value="F:ribose-5-phosphate isomerase activity"/>
    <property type="evidence" value="ECO:0007669"/>
    <property type="project" value="UniProtKB-EC"/>
</dbReference>